<feature type="domain" description="Type II secretion system protein GspF" evidence="7">
    <location>
        <begin position="154"/>
        <end position="278"/>
    </location>
</feature>
<evidence type="ECO:0000313" key="9">
    <source>
        <dbReference type="Proteomes" id="UP000182379"/>
    </source>
</evidence>
<dbReference type="InterPro" id="IPR018076">
    <property type="entry name" value="T2SS_GspF_dom"/>
</dbReference>
<feature type="transmembrane region" description="Helical" evidence="6">
    <location>
        <begin position="86"/>
        <end position="111"/>
    </location>
</feature>
<keyword evidence="5 6" id="KW-0472">Membrane</keyword>
<dbReference type="GO" id="GO:0005886">
    <property type="term" value="C:plasma membrane"/>
    <property type="evidence" value="ECO:0007669"/>
    <property type="project" value="UniProtKB-SubCell"/>
</dbReference>
<reference evidence="8 9" key="1">
    <citation type="submission" date="2016-10" db="EMBL/GenBank/DDBJ databases">
        <authorList>
            <person name="Varghese N."/>
            <person name="Submissions S."/>
        </authorList>
    </citation>
    <scope>NUCLEOTIDE SEQUENCE [LARGE SCALE GENOMIC DNA]</scope>
    <source>
        <strain evidence="8 9">WCC6</strain>
    </source>
</reference>
<evidence type="ECO:0000256" key="5">
    <source>
        <dbReference type="ARBA" id="ARBA00023136"/>
    </source>
</evidence>
<evidence type="ECO:0000313" key="8">
    <source>
        <dbReference type="EMBL" id="SDX12480.1"/>
    </source>
</evidence>
<sequence length="321" mass="35861">MIGLVSLLFAFLFFLGLYAGLSVYLQRRREVSQRIQQYAGYQPAAVRKTPFWEILRNRFHELFAERNRRPGRPWNRKKLDLMMIQAGLPLLGKEYVAIAGGLAVLVFLVTAVAGRSLVTGLLGGILTVFGAVIFLQRRISRRKEAFERQLADCLTLVSNSLRAGFSFLQTMEIISREMQPPMSTEFANVMRNTSLGRTMEDALQEMDQRVGNEDFSLVITAVLIQQQVGGNLATILDTIRETISERIRLRREVGTLTAQGKFSGVVLTCIPVALGLFFAVTSPEYLKPLLTTSIGKMAIGIAVVMEIIGYVIISRIVDIKI</sequence>
<dbReference type="Proteomes" id="UP000182379">
    <property type="component" value="Unassembled WGS sequence"/>
</dbReference>
<gene>
    <name evidence="8" type="ORF">SAMN05216495_11375</name>
</gene>
<feature type="transmembrane region" description="Helical" evidence="6">
    <location>
        <begin position="260"/>
        <end position="281"/>
    </location>
</feature>
<comment type="subcellular location">
    <subcellularLocation>
        <location evidence="1">Cell membrane</location>
        <topology evidence="1">Multi-pass membrane protein</topology>
    </subcellularLocation>
</comment>
<dbReference type="PANTHER" id="PTHR35007:SF1">
    <property type="entry name" value="PILUS ASSEMBLY PROTEIN"/>
    <property type="match status" value="1"/>
</dbReference>
<accession>A0A1H2Z4Z6</accession>
<dbReference type="AlphaFoldDB" id="A0A1H2Z4Z6"/>
<keyword evidence="3 6" id="KW-0812">Transmembrane</keyword>
<name>A0A1H2Z4Z6_ACIFE</name>
<feature type="transmembrane region" description="Helical" evidence="6">
    <location>
        <begin position="117"/>
        <end position="135"/>
    </location>
</feature>
<evidence type="ECO:0000256" key="1">
    <source>
        <dbReference type="ARBA" id="ARBA00004651"/>
    </source>
</evidence>
<evidence type="ECO:0000256" key="2">
    <source>
        <dbReference type="ARBA" id="ARBA00022475"/>
    </source>
</evidence>
<protein>
    <submittedName>
        <fullName evidence="8">Tight adherence protein B</fullName>
    </submittedName>
</protein>
<organism evidence="8 9">
    <name type="scientific">Acidaminococcus fermentans</name>
    <dbReference type="NCBI Taxonomy" id="905"/>
    <lineage>
        <taxon>Bacteria</taxon>
        <taxon>Bacillati</taxon>
        <taxon>Bacillota</taxon>
        <taxon>Negativicutes</taxon>
        <taxon>Acidaminococcales</taxon>
        <taxon>Acidaminococcaceae</taxon>
        <taxon>Acidaminococcus</taxon>
    </lineage>
</organism>
<evidence type="ECO:0000256" key="6">
    <source>
        <dbReference type="SAM" id="Phobius"/>
    </source>
</evidence>
<dbReference type="RefSeq" id="WP_074707180.1">
    <property type="nucleotide sequence ID" value="NZ_FNOP01000013.1"/>
</dbReference>
<dbReference type="EMBL" id="FNOP01000013">
    <property type="protein sequence ID" value="SDX12480.1"/>
    <property type="molecule type" value="Genomic_DNA"/>
</dbReference>
<keyword evidence="2" id="KW-1003">Cell membrane</keyword>
<comment type="caution">
    <text evidence="8">The sequence shown here is derived from an EMBL/GenBank/DDBJ whole genome shotgun (WGS) entry which is preliminary data.</text>
</comment>
<feature type="transmembrane region" description="Helical" evidence="6">
    <location>
        <begin position="293"/>
        <end position="313"/>
    </location>
</feature>
<dbReference type="InterPro" id="IPR042094">
    <property type="entry name" value="T2SS_GspF_sf"/>
</dbReference>
<feature type="transmembrane region" description="Helical" evidence="6">
    <location>
        <begin position="6"/>
        <end position="25"/>
    </location>
</feature>
<evidence type="ECO:0000256" key="3">
    <source>
        <dbReference type="ARBA" id="ARBA00022692"/>
    </source>
</evidence>
<keyword evidence="4 6" id="KW-1133">Transmembrane helix</keyword>
<dbReference type="PANTHER" id="PTHR35007">
    <property type="entry name" value="INTEGRAL MEMBRANE PROTEIN-RELATED"/>
    <property type="match status" value="1"/>
</dbReference>
<evidence type="ECO:0000259" key="7">
    <source>
        <dbReference type="Pfam" id="PF00482"/>
    </source>
</evidence>
<proteinExistence type="predicted"/>
<dbReference type="Gene3D" id="1.20.81.30">
    <property type="entry name" value="Type II secretion system (T2SS), domain F"/>
    <property type="match status" value="1"/>
</dbReference>
<evidence type="ECO:0000256" key="4">
    <source>
        <dbReference type="ARBA" id="ARBA00022989"/>
    </source>
</evidence>
<dbReference type="Pfam" id="PF00482">
    <property type="entry name" value="T2SSF"/>
    <property type="match status" value="1"/>
</dbReference>